<protein>
    <recommendedName>
        <fullName evidence="2">Phytocyanin domain-containing protein</fullName>
    </recommendedName>
</protein>
<evidence type="ECO:0000259" key="2">
    <source>
        <dbReference type="PROSITE" id="PS51485"/>
    </source>
</evidence>
<keyword evidence="4" id="KW-1185">Reference proteome</keyword>
<reference evidence="3" key="2">
    <citation type="submission" date="2023-06" db="EMBL/GenBank/DDBJ databases">
        <authorList>
            <person name="Ma L."/>
            <person name="Liu K.-W."/>
            <person name="Li Z."/>
            <person name="Hsiao Y.-Y."/>
            <person name="Qi Y."/>
            <person name="Fu T."/>
            <person name="Tang G."/>
            <person name="Zhang D."/>
            <person name="Sun W.-H."/>
            <person name="Liu D.-K."/>
            <person name="Li Y."/>
            <person name="Chen G.-Z."/>
            <person name="Liu X.-D."/>
            <person name="Liao X.-Y."/>
            <person name="Jiang Y.-T."/>
            <person name="Yu X."/>
            <person name="Hao Y."/>
            <person name="Huang J."/>
            <person name="Zhao X.-W."/>
            <person name="Ke S."/>
            <person name="Chen Y.-Y."/>
            <person name="Wu W.-L."/>
            <person name="Hsu J.-L."/>
            <person name="Lin Y.-F."/>
            <person name="Huang M.-D."/>
            <person name="Li C.-Y."/>
            <person name="Huang L."/>
            <person name="Wang Z.-W."/>
            <person name="Zhao X."/>
            <person name="Zhong W.-Y."/>
            <person name="Peng D.-H."/>
            <person name="Ahmad S."/>
            <person name="Lan S."/>
            <person name="Zhang J.-S."/>
            <person name="Tsai W.-C."/>
            <person name="Van De Peer Y."/>
            <person name="Liu Z.-J."/>
        </authorList>
    </citation>
    <scope>NUCLEOTIDE SEQUENCE</scope>
    <source>
        <strain evidence="3">CP</strain>
        <tissue evidence="3">Leaves</tissue>
    </source>
</reference>
<dbReference type="PANTHER" id="PTHR34052:SF1">
    <property type="entry name" value="OS06G0216700 PROTEIN"/>
    <property type="match status" value="1"/>
</dbReference>
<evidence type="ECO:0000256" key="1">
    <source>
        <dbReference type="SAM" id="SignalP"/>
    </source>
</evidence>
<dbReference type="SUPFAM" id="SSF49503">
    <property type="entry name" value="Cupredoxins"/>
    <property type="match status" value="1"/>
</dbReference>
<dbReference type="InterPro" id="IPR008972">
    <property type="entry name" value="Cupredoxin"/>
</dbReference>
<dbReference type="EMBL" id="JAUJYO010000019">
    <property type="protein sequence ID" value="KAK1288258.1"/>
    <property type="molecule type" value="Genomic_DNA"/>
</dbReference>
<evidence type="ECO:0000313" key="3">
    <source>
        <dbReference type="EMBL" id="KAK1288258.1"/>
    </source>
</evidence>
<comment type="caution">
    <text evidence="3">The sequence shown here is derived from an EMBL/GenBank/DDBJ whole genome shotgun (WGS) entry which is preliminary data.</text>
</comment>
<reference evidence="3" key="1">
    <citation type="journal article" date="2023" name="Nat. Commun.">
        <title>Diploid and tetraploid genomes of Acorus and the evolution of monocots.</title>
        <authorList>
            <person name="Ma L."/>
            <person name="Liu K.W."/>
            <person name="Li Z."/>
            <person name="Hsiao Y.Y."/>
            <person name="Qi Y."/>
            <person name="Fu T."/>
            <person name="Tang G.D."/>
            <person name="Zhang D."/>
            <person name="Sun W.H."/>
            <person name="Liu D.K."/>
            <person name="Li Y."/>
            <person name="Chen G.Z."/>
            <person name="Liu X.D."/>
            <person name="Liao X.Y."/>
            <person name="Jiang Y.T."/>
            <person name="Yu X."/>
            <person name="Hao Y."/>
            <person name="Huang J."/>
            <person name="Zhao X.W."/>
            <person name="Ke S."/>
            <person name="Chen Y.Y."/>
            <person name="Wu W.L."/>
            <person name="Hsu J.L."/>
            <person name="Lin Y.F."/>
            <person name="Huang M.D."/>
            <person name="Li C.Y."/>
            <person name="Huang L."/>
            <person name="Wang Z.W."/>
            <person name="Zhao X."/>
            <person name="Zhong W.Y."/>
            <person name="Peng D.H."/>
            <person name="Ahmad S."/>
            <person name="Lan S."/>
            <person name="Zhang J.S."/>
            <person name="Tsai W.C."/>
            <person name="Van de Peer Y."/>
            <person name="Liu Z.J."/>
        </authorList>
    </citation>
    <scope>NUCLEOTIDE SEQUENCE</scope>
    <source>
        <strain evidence="3">CP</strain>
    </source>
</reference>
<proteinExistence type="predicted"/>
<gene>
    <name evidence="3" type="ORF">QJS10_CPB19g01516</name>
</gene>
<evidence type="ECO:0000313" key="4">
    <source>
        <dbReference type="Proteomes" id="UP001180020"/>
    </source>
</evidence>
<organism evidence="3 4">
    <name type="scientific">Acorus calamus</name>
    <name type="common">Sweet flag</name>
    <dbReference type="NCBI Taxonomy" id="4465"/>
    <lineage>
        <taxon>Eukaryota</taxon>
        <taxon>Viridiplantae</taxon>
        <taxon>Streptophyta</taxon>
        <taxon>Embryophyta</taxon>
        <taxon>Tracheophyta</taxon>
        <taxon>Spermatophyta</taxon>
        <taxon>Magnoliopsida</taxon>
        <taxon>Liliopsida</taxon>
        <taxon>Acoraceae</taxon>
        <taxon>Acorus</taxon>
    </lineage>
</organism>
<dbReference type="Proteomes" id="UP001180020">
    <property type="component" value="Unassembled WGS sequence"/>
</dbReference>
<dbReference type="GO" id="GO:0009055">
    <property type="term" value="F:electron transfer activity"/>
    <property type="evidence" value="ECO:0007669"/>
    <property type="project" value="InterPro"/>
</dbReference>
<dbReference type="PROSITE" id="PS51485">
    <property type="entry name" value="PHYTOCYANIN"/>
    <property type="match status" value="1"/>
</dbReference>
<keyword evidence="1" id="KW-0732">Signal</keyword>
<dbReference type="PANTHER" id="PTHR34052">
    <property type="entry name" value="GLYCINE-RICH PROTEIN-LIKE"/>
    <property type="match status" value="1"/>
</dbReference>
<dbReference type="AlphaFoldDB" id="A0AAV9CJ51"/>
<dbReference type="Gene3D" id="2.60.40.420">
    <property type="entry name" value="Cupredoxins - blue copper proteins"/>
    <property type="match status" value="1"/>
</dbReference>
<feature type="chain" id="PRO_5043496814" description="Phytocyanin domain-containing protein" evidence="1">
    <location>
        <begin position="28"/>
        <end position="148"/>
    </location>
</feature>
<feature type="domain" description="Phytocyanin" evidence="2">
    <location>
        <begin position="28"/>
        <end position="143"/>
    </location>
</feature>
<feature type="signal peptide" evidence="1">
    <location>
        <begin position="1"/>
        <end position="27"/>
    </location>
</feature>
<accession>A0AAV9CJ51</accession>
<dbReference type="InterPro" id="IPR003245">
    <property type="entry name" value="Phytocyanin_dom"/>
</dbReference>
<name>A0AAV9CJ51_ACOCL</name>
<sequence length="148" mass="16468">MGYSYGAMCTLCATLMALLLVPESTSAARIIVGGSNHWQFGFNYADWAFRSGPFYQNDTLVFMYNPPSNNNTPPHSVYLFNDFRSFATCNLKRAKMVGNVAQGGGQGFEFVLQKAKPYMFACGEHDGIHCRLGLMKFFVLPLQRGCHA</sequence>